<dbReference type="InterPro" id="IPR018957">
    <property type="entry name" value="Znf_C3HC4_RING-type"/>
</dbReference>
<comment type="domain">
    <text evidence="12">The MIU motif (motif interacting with ubiquitin) mediates the interaction with both 'Lys-48'- and 'Lys-63'-linked ubiquitin chains. The UMI motif mediates interaction with ubiquitin with a preference for 'Lys-63'-linked ubiquitin. The specificity for different types of ubiquitin is mediated by juxtaposition of ubiquitin-binding motifs (MIU and UMI motifs) with LR motifs (LRMs).</text>
</comment>
<keyword evidence="11 12" id="KW-0539">Nucleus</keyword>
<keyword evidence="3 12" id="KW-0808">Transferase</keyword>
<comment type="similarity">
    <text evidence="12">Belongs to the RNF168 family.</text>
</comment>
<accession>A0ABM1KCZ4</accession>
<dbReference type="RefSeq" id="XP_015271582.1">
    <property type="nucleotide sequence ID" value="XM_015416096.1"/>
</dbReference>
<organism evidence="16 20">
    <name type="scientific">Gekko japonicus</name>
    <name type="common">Schlegel's Japanese gecko</name>
    <dbReference type="NCBI Taxonomy" id="146911"/>
    <lineage>
        <taxon>Eukaryota</taxon>
        <taxon>Metazoa</taxon>
        <taxon>Chordata</taxon>
        <taxon>Craniata</taxon>
        <taxon>Vertebrata</taxon>
        <taxon>Euteleostomi</taxon>
        <taxon>Lepidosauria</taxon>
        <taxon>Squamata</taxon>
        <taxon>Bifurcata</taxon>
        <taxon>Gekkota</taxon>
        <taxon>Gekkonidae</taxon>
        <taxon>Gekkoninae</taxon>
        <taxon>Gekko</taxon>
    </lineage>
</organism>
<evidence type="ECO:0000259" key="15">
    <source>
        <dbReference type="PROSITE" id="PS50089"/>
    </source>
</evidence>
<dbReference type="PROSITE" id="PS50089">
    <property type="entry name" value="ZF_RING_2"/>
    <property type="match status" value="1"/>
</dbReference>
<dbReference type="InterPro" id="IPR051657">
    <property type="entry name" value="RNF168/RNF169_E3_ubiq-ligase"/>
</dbReference>
<dbReference type="SMART" id="SM00184">
    <property type="entry name" value="RING"/>
    <property type="match status" value="1"/>
</dbReference>
<evidence type="ECO:0000313" key="18">
    <source>
        <dbReference type="RefSeq" id="XP_015271579.1"/>
    </source>
</evidence>
<evidence type="ECO:0000256" key="8">
    <source>
        <dbReference type="ARBA" id="ARBA00022833"/>
    </source>
</evidence>
<dbReference type="PANTHER" id="PTHR23328:SF1">
    <property type="entry name" value="E3 UBIQUITIN-PROTEIN LIGASE RNF168"/>
    <property type="match status" value="1"/>
</dbReference>
<evidence type="ECO:0000256" key="5">
    <source>
        <dbReference type="ARBA" id="ARBA00022763"/>
    </source>
</evidence>
<dbReference type="CDD" id="cd22265">
    <property type="entry name" value="UDM1_RNF168"/>
    <property type="match status" value="1"/>
</dbReference>
<keyword evidence="7 12" id="KW-0833">Ubl conjugation pathway</keyword>
<dbReference type="SUPFAM" id="SSF57850">
    <property type="entry name" value="RING/U-box"/>
    <property type="match status" value="1"/>
</dbReference>
<evidence type="ECO:0000256" key="12">
    <source>
        <dbReference type="HAMAP-Rule" id="MF_03066"/>
    </source>
</evidence>
<comment type="caution">
    <text evidence="12">Lacks conserved residue(s) required for the propagation of feature annotation.</text>
</comment>
<evidence type="ECO:0000313" key="21">
    <source>
        <dbReference type="RefSeq" id="XP_015271582.1"/>
    </source>
</evidence>
<evidence type="ECO:0000256" key="6">
    <source>
        <dbReference type="ARBA" id="ARBA00022771"/>
    </source>
</evidence>
<keyword evidence="8 12" id="KW-0862">Zinc</keyword>
<evidence type="ECO:0000313" key="19">
    <source>
        <dbReference type="RefSeq" id="XP_015271580.1"/>
    </source>
</evidence>
<keyword evidence="6 12" id="KW-0863">Zinc-finger</keyword>
<feature type="compositionally biased region" description="Basic and acidic residues" evidence="14">
    <location>
        <begin position="485"/>
        <end position="506"/>
    </location>
</feature>
<dbReference type="RefSeq" id="XP_015271577.1">
    <property type="nucleotide sequence ID" value="XM_015416091.1"/>
</dbReference>
<comment type="catalytic activity">
    <reaction evidence="1 12">
        <text>S-ubiquitinyl-[E2 ubiquitin-conjugating enzyme]-L-cysteine + [acceptor protein]-L-lysine = [E2 ubiquitin-conjugating enzyme]-L-cysteine + N(6)-ubiquitinyl-[acceptor protein]-L-lysine.</text>
        <dbReference type="EC" id="2.3.2.27"/>
    </reaction>
</comment>
<dbReference type="GeneID" id="107114559"/>
<evidence type="ECO:0000256" key="9">
    <source>
        <dbReference type="ARBA" id="ARBA00022853"/>
    </source>
</evidence>
<dbReference type="InterPro" id="IPR001841">
    <property type="entry name" value="Znf_RING"/>
</dbReference>
<dbReference type="Pfam" id="PF00097">
    <property type="entry name" value="zf-C3HC4"/>
    <property type="match status" value="1"/>
</dbReference>
<feature type="region of interest" description="Disordered" evidence="14">
    <location>
        <begin position="485"/>
        <end position="569"/>
    </location>
</feature>
<comment type="subcellular location">
    <subcellularLocation>
        <location evidence="12">Nucleus</location>
    </subcellularLocation>
    <text evidence="12">Localizes to double-strand breaks (DSBs) sites of DNA damage.</text>
</comment>
<feature type="coiled-coil region" evidence="13">
    <location>
        <begin position="118"/>
        <end position="172"/>
    </location>
</feature>
<evidence type="ECO:0000313" key="16">
    <source>
        <dbReference type="Proteomes" id="UP000694871"/>
    </source>
</evidence>
<evidence type="ECO:0000256" key="2">
    <source>
        <dbReference type="ARBA" id="ARBA00012483"/>
    </source>
</evidence>
<dbReference type="CDD" id="cd16550">
    <property type="entry name" value="RING-HC_RNF168"/>
    <property type="match status" value="1"/>
</dbReference>
<gene>
    <name evidence="12 17 18 19 20 21 22" type="primary">RNF168</name>
</gene>
<dbReference type="RefSeq" id="XP_015271583.1">
    <property type="nucleotide sequence ID" value="XM_015416097.1"/>
</dbReference>
<sequence length="601" mass="68193">MSKELETSLSLSDCLCNICMEIFLEPVTLPCQHTLCNPCFQLTVEKASLCCPFCRRRVSSWARYNARKNTLINLKLWEAIQKYFPEECKRRINGQDQEEEDVCIPQPIRCLSKPGELRQEYEAEITKVEEERRANEQEESKASEEYIQKLLAEEEEQQRLAEEKKKQMAEQLLLDERLARELSVNLNSSSEGHILSSLSPGPSPLNSCKTSKSKSVCSGDIKKYLSPKSCTPSPSMVLFNKLEEESSGFSPEEISSAKNSFICGEEGREDEMPTLIPQISIKDRDNKDDFLEPLKPQLNMYTKDETTTLSLDLTYLSTYQGNELANELSHVACRDDTELVSPFSNREPAVSNFENNKFVRNMHLTKPAKDGTLQKTLISVISGNQQNSSSADCSLVMENSPVGNINPSGSLIEISLAKRKCQESSPEAAVNSHLKDKRRRTFCHTAEEEEEEMNEIQQQTSLEQKFYERFKQEQEDRLLALKLQKEMDKEEKTPNRKKGSPDEYHLRPKTSQSGSASPVSCKLLQNSQPPNKKTEADQRKHRRSSPNENSKLSNKRQPKSPGIKGGKVLNCVLNSSDSKEAELLPNKQKTILQMFKRSAAK</sequence>
<evidence type="ECO:0000256" key="3">
    <source>
        <dbReference type="ARBA" id="ARBA00022679"/>
    </source>
</evidence>
<comment type="pathway">
    <text evidence="12">Protein modification; protein ubiquitination.</text>
</comment>
<evidence type="ECO:0000313" key="20">
    <source>
        <dbReference type="RefSeq" id="XP_015271581.1"/>
    </source>
</evidence>
<dbReference type="InterPro" id="IPR013083">
    <property type="entry name" value="Znf_RING/FYVE/PHD"/>
</dbReference>
<proteinExistence type="inferred from homology"/>
<dbReference type="RefSeq" id="XP_015271581.1">
    <property type="nucleotide sequence ID" value="XM_015416095.1"/>
</dbReference>
<keyword evidence="9 12" id="KW-0156">Chromatin regulator</keyword>
<keyword evidence="10 12" id="KW-0234">DNA repair</keyword>
<protein>
    <recommendedName>
        <fullName evidence="2">RING-type E3 ubiquitin transferase</fullName>
        <ecNumber evidence="2">2.3.2.27</ecNumber>
    </recommendedName>
</protein>
<feature type="short sequence motif" description="LR motif 1" evidence="12">
    <location>
        <begin position="111"/>
        <end position="129"/>
    </location>
</feature>
<keyword evidence="16" id="KW-1185">Reference proteome</keyword>
<evidence type="ECO:0000256" key="4">
    <source>
        <dbReference type="ARBA" id="ARBA00022723"/>
    </source>
</evidence>
<dbReference type="Proteomes" id="UP000694871">
    <property type="component" value="Unplaced"/>
</dbReference>
<evidence type="ECO:0000256" key="11">
    <source>
        <dbReference type="ARBA" id="ARBA00023242"/>
    </source>
</evidence>
<evidence type="ECO:0000256" key="7">
    <source>
        <dbReference type="ARBA" id="ARBA00022786"/>
    </source>
</evidence>
<dbReference type="Gene3D" id="3.30.40.10">
    <property type="entry name" value="Zinc/RING finger domain, C3HC4 (zinc finger)"/>
    <property type="match status" value="1"/>
</dbReference>
<dbReference type="EC" id="2.3.2.27" evidence="2"/>
<feature type="short sequence motif" description="LR motif 2" evidence="12">
    <location>
        <begin position="496"/>
        <end position="507"/>
    </location>
</feature>
<evidence type="ECO:0000313" key="22">
    <source>
        <dbReference type="RefSeq" id="XP_015271583.1"/>
    </source>
</evidence>
<dbReference type="RefSeq" id="XP_015271579.1">
    <property type="nucleotide sequence ID" value="XM_015416093.1"/>
</dbReference>
<keyword evidence="5 12" id="KW-0227">DNA damage</keyword>
<dbReference type="RefSeq" id="XP_015271580.1">
    <property type="nucleotide sequence ID" value="XM_015416094.1"/>
</dbReference>
<dbReference type="InterPro" id="IPR034725">
    <property type="entry name" value="RNF168"/>
</dbReference>
<dbReference type="PANTHER" id="PTHR23328">
    <property type="entry name" value="RING-TYPE DOMAIN-CONTAINING PROTEIN"/>
    <property type="match status" value="1"/>
</dbReference>
<evidence type="ECO:0000256" key="1">
    <source>
        <dbReference type="ARBA" id="ARBA00000900"/>
    </source>
</evidence>
<evidence type="ECO:0000256" key="14">
    <source>
        <dbReference type="SAM" id="MobiDB-lite"/>
    </source>
</evidence>
<evidence type="ECO:0000313" key="17">
    <source>
        <dbReference type="RefSeq" id="XP_015271577.1"/>
    </source>
</evidence>
<feature type="compositionally biased region" description="Polar residues" evidence="14">
    <location>
        <begin position="509"/>
        <end position="531"/>
    </location>
</feature>
<name>A0ABM1KCZ4_GEKJA</name>
<keyword evidence="13" id="KW-0175">Coiled coil</keyword>
<keyword evidence="4 12" id="KW-0479">Metal-binding</keyword>
<reference evidence="17 18" key="1">
    <citation type="submission" date="2025-05" db="UniProtKB">
        <authorList>
            <consortium name="RefSeq"/>
        </authorList>
    </citation>
    <scope>IDENTIFICATION</scope>
</reference>
<feature type="domain" description="RING-type" evidence="15">
    <location>
        <begin position="16"/>
        <end position="55"/>
    </location>
</feature>
<dbReference type="HAMAP" id="MF_03066">
    <property type="entry name" value="RNF168"/>
    <property type="match status" value="1"/>
</dbReference>
<dbReference type="CDD" id="cd21952">
    <property type="entry name" value="MIU2_RNF168"/>
    <property type="match status" value="1"/>
</dbReference>
<evidence type="ECO:0000256" key="13">
    <source>
        <dbReference type="SAM" id="Coils"/>
    </source>
</evidence>
<feature type="short sequence motif" description="UMI motif" evidence="12">
    <location>
        <begin position="144"/>
        <end position="152"/>
    </location>
</feature>
<evidence type="ECO:0000256" key="10">
    <source>
        <dbReference type="ARBA" id="ARBA00023204"/>
    </source>
</evidence>